<proteinExistence type="inferred from homology"/>
<evidence type="ECO:0000256" key="2">
    <source>
        <dbReference type="ARBA" id="ARBA00022801"/>
    </source>
</evidence>
<dbReference type="InterPro" id="IPR012338">
    <property type="entry name" value="Beta-lactam/transpept-like"/>
</dbReference>
<accession>A0A8H3IQ17</accession>
<dbReference type="SUPFAM" id="SSF56601">
    <property type="entry name" value="beta-lactamase/transpeptidase-like"/>
    <property type="match status" value="1"/>
</dbReference>
<evidence type="ECO:0000256" key="1">
    <source>
        <dbReference type="ARBA" id="ARBA00009009"/>
    </source>
</evidence>
<evidence type="ECO:0000313" key="4">
    <source>
        <dbReference type="EMBL" id="CAF9921774.1"/>
    </source>
</evidence>
<dbReference type="InterPro" id="IPR001466">
    <property type="entry name" value="Beta-lactam-related"/>
</dbReference>
<gene>
    <name evidence="4" type="ORF">GOMPHAMPRED_002395</name>
</gene>
<comment type="similarity">
    <text evidence="1">Belongs to the class-A beta-lactamase family.</text>
</comment>
<protein>
    <recommendedName>
        <fullName evidence="3">Beta-lactamase-related domain-containing protein</fullName>
    </recommendedName>
</protein>
<dbReference type="InterPro" id="IPR036291">
    <property type="entry name" value="NAD(P)-bd_dom_sf"/>
</dbReference>
<organism evidence="4 5">
    <name type="scientific">Gomphillus americanus</name>
    <dbReference type="NCBI Taxonomy" id="1940652"/>
    <lineage>
        <taxon>Eukaryota</taxon>
        <taxon>Fungi</taxon>
        <taxon>Dikarya</taxon>
        <taxon>Ascomycota</taxon>
        <taxon>Pezizomycotina</taxon>
        <taxon>Lecanoromycetes</taxon>
        <taxon>OSLEUM clade</taxon>
        <taxon>Ostropomycetidae</taxon>
        <taxon>Ostropales</taxon>
        <taxon>Graphidaceae</taxon>
        <taxon>Gomphilloideae</taxon>
        <taxon>Gomphillus</taxon>
    </lineage>
</organism>
<keyword evidence="2" id="KW-0378">Hydrolase</keyword>
<dbReference type="AlphaFoldDB" id="A0A8H3IQ17"/>
<name>A0A8H3IQ17_9LECA</name>
<keyword evidence="5" id="KW-1185">Reference proteome</keyword>
<dbReference type="PANTHER" id="PTHR43283:SF17">
    <property type="entry name" value="(LOVD), PUTATIVE (AFU_ORTHOLOGUE AFUA_5G00920)-RELATED"/>
    <property type="match status" value="1"/>
</dbReference>
<dbReference type="InterPro" id="IPR002347">
    <property type="entry name" value="SDR_fam"/>
</dbReference>
<dbReference type="PANTHER" id="PTHR43283">
    <property type="entry name" value="BETA-LACTAMASE-RELATED"/>
    <property type="match status" value="1"/>
</dbReference>
<comment type="caution">
    <text evidence="4">The sequence shown here is derived from an EMBL/GenBank/DDBJ whole genome shotgun (WGS) entry which is preliminary data.</text>
</comment>
<dbReference type="Pfam" id="PF00144">
    <property type="entry name" value="Beta-lactamase"/>
    <property type="match status" value="1"/>
</dbReference>
<sequence length="668" mass="74029">MATFEQHYEEAVASGLIPGAVLLAIDRQGDFTYRKCFGTTSLNPNRSNPLDENKILAIASCSKLMTSVAAMQLVDRGKLDLDADVAAIIPEVKRYGIITALDDDSKEPTFVPNQNPVTLRLLLSGSSGYVYEALNPLLEKWRASRNEEIFGGETVEQKCTIPLSFEPGTAWGYGGYDWAGKIVERVTNQSLEDYMKKNIWDVLGLKDITFWPDSREEFADRRVDVAMVDETKLKAQIIDFKYDLTNGAKDCIGGGGIYASAANYLEFLAAVLREDERIISKASFAELFKPQLSEAAAASLNEMIKLSPLAARYFGINVPPESPRDYSMAGIVCMEDQPGWHRKGTVMWGGATNITWLPKRKEGARLPKLFSLYYSPTNCHWPITRKKMAFSSWRRQWFPSEAPTLTKENLSRQDGKVFIVTGGNSGCGLELISALYPSGATIYMAARSQERAEEAIQQIKSRWPNVIDPSIIKYLHPDLNDLTTIKSTAETFKSQESKLHVLWNNAGVAGIPKGTVTKQNLEGHIGVNCVAPLALTQALLPLLKETARTEAPGTVRVVWTSSYIIEAGTAKGGINFEVLSAGGCKDPTKDYANSKLGNWLLSIEMSRRYGQGKDNVLSVCQNPGKLTTPIWRNQSRLFMMLLNPILAEAKYGGYTELWAGIESKPYHR</sequence>
<dbReference type="Pfam" id="PF00106">
    <property type="entry name" value="adh_short"/>
    <property type="match status" value="1"/>
</dbReference>
<dbReference type="GO" id="GO:0016787">
    <property type="term" value="F:hydrolase activity"/>
    <property type="evidence" value="ECO:0007669"/>
    <property type="project" value="UniProtKB-KW"/>
</dbReference>
<evidence type="ECO:0000313" key="5">
    <source>
        <dbReference type="Proteomes" id="UP000664169"/>
    </source>
</evidence>
<dbReference type="Gene3D" id="3.40.710.10">
    <property type="entry name" value="DD-peptidase/beta-lactamase superfamily"/>
    <property type="match status" value="1"/>
</dbReference>
<dbReference type="InterPro" id="IPR050789">
    <property type="entry name" value="Diverse_Enzym_Activities"/>
</dbReference>
<dbReference type="EMBL" id="CAJPDQ010000017">
    <property type="protein sequence ID" value="CAF9921774.1"/>
    <property type="molecule type" value="Genomic_DNA"/>
</dbReference>
<dbReference type="Gene3D" id="3.40.50.720">
    <property type="entry name" value="NAD(P)-binding Rossmann-like Domain"/>
    <property type="match status" value="1"/>
</dbReference>
<feature type="domain" description="Beta-lactamase-related" evidence="3">
    <location>
        <begin position="4"/>
        <end position="292"/>
    </location>
</feature>
<dbReference type="Proteomes" id="UP000664169">
    <property type="component" value="Unassembled WGS sequence"/>
</dbReference>
<dbReference type="OrthoDB" id="191139at2759"/>
<reference evidence="4" key="1">
    <citation type="submission" date="2021-03" db="EMBL/GenBank/DDBJ databases">
        <authorList>
            <person name="Tagirdzhanova G."/>
        </authorList>
    </citation>
    <scope>NUCLEOTIDE SEQUENCE</scope>
</reference>
<evidence type="ECO:0000259" key="3">
    <source>
        <dbReference type="Pfam" id="PF00144"/>
    </source>
</evidence>
<dbReference type="SUPFAM" id="SSF51735">
    <property type="entry name" value="NAD(P)-binding Rossmann-fold domains"/>
    <property type="match status" value="1"/>
</dbReference>